<evidence type="ECO:0000256" key="1">
    <source>
        <dbReference type="SAM" id="SignalP"/>
    </source>
</evidence>
<dbReference type="EMBL" id="ML737121">
    <property type="protein sequence ID" value="KAE8345053.1"/>
    <property type="molecule type" value="Genomic_DNA"/>
</dbReference>
<proteinExistence type="predicted"/>
<organism evidence="2">
    <name type="scientific">Aspergillus arachidicola</name>
    <dbReference type="NCBI Taxonomy" id="656916"/>
    <lineage>
        <taxon>Eukaryota</taxon>
        <taxon>Fungi</taxon>
        <taxon>Dikarya</taxon>
        <taxon>Ascomycota</taxon>
        <taxon>Pezizomycotina</taxon>
        <taxon>Eurotiomycetes</taxon>
        <taxon>Eurotiomycetidae</taxon>
        <taxon>Eurotiales</taxon>
        <taxon>Aspergillaceae</taxon>
        <taxon>Aspergillus</taxon>
        <taxon>Aspergillus subgen. Circumdati</taxon>
    </lineage>
</organism>
<dbReference type="OrthoDB" id="4953992at2759"/>
<name>A0A5N6YJE9_9EURO</name>
<feature type="chain" id="PRO_5024912657" evidence="1">
    <location>
        <begin position="21"/>
        <end position="118"/>
    </location>
</feature>
<keyword evidence="1" id="KW-0732">Signal</keyword>
<dbReference type="AlphaFoldDB" id="A0A5N6YJE9"/>
<feature type="signal peptide" evidence="1">
    <location>
        <begin position="1"/>
        <end position="20"/>
    </location>
</feature>
<protein>
    <submittedName>
        <fullName evidence="2">Uncharacterized protein</fullName>
    </submittedName>
</protein>
<dbReference type="Proteomes" id="UP000325558">
    <property type="component" value="Unassembled WGS sequence"/>
</dbReference>
<reference evidence="2" key="1">
    <citation type="submission" date="2019-04" db="EMBL/GenBank/DDBJ databases">
        <title>Friends and foes A comparative genomics study of 23 Aspergillus species from section Flavi.</title>
        <authorList>
            <consortium name="DOE Joint Genome Institute"/>
            <person name="Kjaerbolling I."/>
            <person name="Vesth T."/>
            <person name="Frisvad J.C."/>
            <person name="Nybo J.L."/>
            <person name="Theobald S."/>
            <person name="Kildgaard S."/>
            <person name="Isbrandt T."/>
            <person name="Kuo A."/>
            <person name="Sato A."/>
            <person name="Lyhne E.K."/>
            <person name="Kogle M.E."/>
            <person name="Wiebenga A."/>
            <person name="Kun R.S."/>
            <person name="Lubbers R.J."/>
            <person name="Makela M.R."/>
            <person name="Barry K."/>
            <person name="Chovatia M."/>
            <person name="Clum A."/>
            <person name="Daum C."/>
            <person name="Haridas S."/>
            <person name="He G."/>
            <person name="LaButti K."/>
            <person name="Lipzen A."/>
            <person name="Mondo S."/>
            <person name="Riley R."/>
            <person name="Salamov A."/>
            <person name="Simmons B.A."/>
            <person name="Magnuson J.K."/>
            <person name="Henrissat B."/>
            <person name="Mortensen U.H."/>
            <person name="Larsen T.O."/>
            <person name="Devries R.P."/>
            <person name="Grigoriev I.V."/>
            <person name="Machida M."/>
            <person name="Baker S.E."/>
            <person name="Andersen M.R."/>
        </authorList>
    </citation>
    <scope>NUCLEOTIDE SEQUENCE</scope>
    <source>
        <strain evidence="2">CBS 117612</strain>
    </source>
</reference>
<evidence type="ECO:0000313" key="2">
    <source>
        <dbReference type="EMBL" id="KAE8345053.1"/>
    </source>
</evidence>
<sequence>MVSSKFLTLALISCVVPALAVEKPTIYSQEPCTGESAEIEPNNKCTPVPDTLKGKVTAVKIPEDIVCNFYKDKNCAEPILYSVEDPGICKFSEWDMDGQKVSNQSASVLCFDSTLEEL</sequence>
<accession>A0A5N6YJE9</accession>
<gene>
    <name evidence="2" type="ORF">BDV24DRAFT_126198</name>
</gene>